<organism evidence="4 5">
    <name type="scientific">Dreissena polymorpha</name>
    <name type="common">Zebra mussel</name>
    <name type="synonym">Mytilus polymorpha</name>
    <dbReference type="NCBI Taxonomy" id="45954"/>
    <lineage>
        <taxon>Eukaryota</taxon>
        <taxon>Metazoa</taxon>
        <taxon>Spiralia</taxon>
        <taxon>Lophotrochozoa</taxon>
        <taxon>Mollusca</taxon>
        <taxon>Bivalvia</taxon>
        <taxon>Autobranchia</taxon>
        <taxon>Heteroconchia</taxon>
        <taxon>Euheterodonta</taxon>
        <taxon>Imparidentia</taxon>
        <taxon>Neoheterodontei</taxon>
        <taxon>Myida</taxon>
        <taxon>Dreissenoidea</taxon>
        <taxon>Dreissenidae</taxon>
        <taxon>Dreissena</taxon>
    </lineage>
</organism>
<dbReference type="CDD" id="cd00033">
    <property type="entry name" value="CCP"/>
    <property type="match status" value="1"/>
</dbReference>
<dbReference type="PROSITE" id="PS50923">
    <property type="entry name" value="SUSHI"/>
    <property type="match status" value="1"/>
</dbReference>
<protein>
    <recommendedName>
        <fullName evidence="3">Sushi domain-containing protein</fullName>
    </recommendedName>
</protein>
<evidence type="ECO:0000313" key="4">
    <source>
        <dbReference type="EMBL" id="KAH3792312.1"/>
    </source>
</evidence>
<dbReference type="Pfam" id="PF00084">
    <property type="entry name" value="Sushi"/>
    <property type="match status" value="1"/>
</dbReference>
<keyword evidence="5" id="KW-1185">Reference proteome</keyword>
<evidence type="ECO:0000256" key="2">
    <source>
        <dbReference type="PROSITE-ProRule" id="PRU00302"/>
    </source>
</evidence>
<name>A0A9D4F5W2_DREPO</name>
<dbReference type="InterPro" id="IPR000436">
    <property type="entry name" value="Sushi_SCR_CCP_dom"/>
</dbReference>
<evidence type="ECO:0000256" key="1">
    <source>
        <dbReference type="ARBA" id="ARBA00023157"/>
    </source>
</evidence>
<keyword evidence="2" id="KW-0768">Sushi</keyword>
<dbReference type="InterPro" id="IPR035976">
    <property type="entry name" value="Sushi/SCR/CCP_sf"/>
</dbReference>
<comment type="caution">
    <text evidence="2">Lacks conserved residue(s) required for the propagation of feature annotation.</text>
</comment>
<dbReference type="AlphaFoldDB" id="A0A9D4F5W2"/>
<proteinExistence type="predicted"/>
<reference evidence="4" key="2">
    <citation type="submission" date="2020-11" db="EMBL/GenBank/DDBJ databases">
        <authorList>
            <person name="McCartney M.A."/>
            <person name="Auch B."/>
            <person name="Kono T."/>
            <person name="Mallez S."/>
            <person name="Becker A."/>
            <person name="Gohl D.M."/>
            <person name="Silverstein K.A.T."/>
            <person name="Koren S."/>
            <person name="Bechman K.B."/>
            <person name="Herman A."/>
            <person name="Abrahante J.E."/>
            <person name="Garbe J."/>
        </authorList>
    </citation>
    <scope>NUCLEOTIDE SEQUENCE</scope>
    <source>
        <strain evidence="4">Duluth1</strain>
        <tissue evidence="4">Whole animal</tissue>
    </source>
</reference>
<evidence type="ECO:0000259" key="3">
    <source>
        <dbReference type="PROSITE" id="PS50923"/>
    </source>
</evidence>
<reference evidence="4" key="1">
    <citation type="journal article" date="2019" name="bioRxiv">
        <title>The Genome of the Zebra Mussel, Dreissena polymorpha: A Resource for Invasive Species Research.</title>
        <authorList>
            <person name="McCartney M.A."/>
            <person name="Auch B."/>
            <person name="Kono T."/>
            <person name="Mallez S."/>
            <person name="Zhang Y."/>
            <person name="Obille A."/>
            <person name="Becker A."/>
            <person name="Abrahante J.E."/>
            <person name="Garbe J."/>
            <person name="Badalamenti J.P."/>
            <person name="Herman A."/>
            <person name="Mangelson H."/>
            <person name="Liachko I."/>
            <person name="Sullivan S."/>
            <person name="Sone E.D."/>
            <person name="Koren S."/>
            <person name="Silverstein K.A.T."/>
            <person name="Beckman K.B."/>
            <person name="Gohl D.M."/>
        </authorList>
    </citation>
    <scope>NUCLEOTIDE SEQUENCE</scope>
    <source>
        <strain evidence="4">Duluth1</strain>
        <tissue evidence="4">Whole animal</tissue>
    </source>
</reference>
<keyword evidence="1" id="KW-1015">Disulfide bond</keyword>
<evidence type="ECO:0000313" key="5">
    <source>
        <dbReference type="Proteomes" id="UP000828390"/>
    </source>
</evidence>
<accession>A0A9D4F5W2</accession>
<dbReference type="Gene3D" id="2.10.70.10">
    <property type="entry name" value="Complement Module, domain 1"/>
    <property type="match status" value="1"/>
</dbReference>
<sequence length="55" mass="5918">MIDPFIGPLVPGAVVTFSCAQGYSPMRNNFLRCDSGGAWIGTPVCVRGITRIDIF</sequence>
<dbReference type="EMBL" id="JAIWYP010000007">
    <property type="protein sequence ID" value="KAH3792312.1"/>
    <property type="molecule type" value="Genomic_DNA"/>
</dbReference>
<comment type="caution">
    <text evidence="4">The sequence shown here is derived from an EMBL/GenBank/DDBJ whole genome shotgun (WGS) entry which is preliminary data.</text>
</comment>
<gene>
    <name evidence="4" type="ORF">DPMN_145806</name>
</gene>
<dbReference type="SUPFAM" id="SSF57535">
    <property type="entry name" value="Complement control module/SCR domain"/>
    <property type="match status" value="1"/>
</dbReference>
<dbReference type="Proteomes" id="UP000828390">
    <property type="component" value="Unassembled WGS sequence"/>
</dbReference>
<feature type="domain" description="Sushi" evidence="3">
    <location>
        <begin position="1"/>
        <end position="47"/>
    </location>
</feature>